<dbReference type="Proteomes" id="UP000199423">
    <property type="component" value="Unassembled WGS sequence"/>
</dbReference>
<evidence type="ECO:0000313" key="3">
    <source>
        <dbReference type="Proteomes" id="UP000199423"/>
    </source>
</evidence>
<sequence length="97" mass="10953">MLHSPIRRGRPKGTGIDDSDRIARLDELLRVHPELRPTTAIRLMGYSNPSAIRRLRDKYKVFALKTRIEFSKDLRGTAPVSSGHASEQTAQAMQPSR</sequence>
<dbReference type="EMBL" id="FPCH01000003">
    <property type="protein sequence ID" value="SFV37585.1"/>
    <property type="molecule type" value="Genomic_DNA"/>
</dbReference>
<evidence type="ECO:0000256" key="1">
    <source>
        <dbReference type="SAM" id="MobiDB-lite"/>
    </source>
</evidence>
<feature type="compositionally biased region" description="Polar residues" evidence="1">
    <location>
        <begin position="79"/>
        <end position="97"/>
    </location>
</feature>
<protein>
    <submittedName>
        <fullName evidence="2">Uncharacterized protein</fullName>
    </submittedName>
</protein>
<feature type="region of interest" description="Disordered" evidence="1">
    <location>
        <begin position="75"/>
        <end position="97"/>
    </location>
</feature>
<keyword evidence="3" id="KW-1185">Reference proteome</keyword>
<evidence type="ECO:0000313" key="2">
    <source>
        <dbReference type="EMBL" id="SFV37585.1"/>
    </source>
</evidence>
<name>A0A1I7NSK0_9HYPH</name>
<dbReference type="RefSeq" id="WP_244531301.1">
    <property type="nucleotide sequence ID" value="NZ_FPCH01000003.1"/>
</dbReference>
<organism evidence="2 3">
    <name type="scientific">Hyphomicrobium facile</name>
    <dbReference type="NCBI Taxonomy" id="51670"/>
    <lineage>
        <taxon>Bacteria</taxon>
        <taxon>Pseudomonadati</taxon>
        <taxon>Pseudomonadota</taxon>
        <taxon>Alphaproteobacteria</taxon>
        <taxon>Hyphomicrobiales</taxon>
        <taxon>Hyphomicrobiaceae</taxon>
        <taxon>Hyphomicrobium</taxon>
    </lineage>
</organism>
<proteinExistence type="predicted"/>
<accession>A0A1I7NSK0</accession>
<gene>
    <name evidence="2" type="ORF">SAMN04488557_3237</name>
</gene>
<reference evidence="3" key="1">
    <citation type="submission" date="2016-10" db="EMBL/GenBank/DDBJ databases">
        <authorList>
            <person name="Varghese N."/>
            <person name="Submissions S."/>
        </authorList>
    </citation>
    <scope>NUCLEOTIDE SEQUENCE [LARGE SCALE GENOMIC DNA]</scope>
    <source>
        <strain evidence="3">DSM 1565</strain>
    </source>
</reference>
<dbReference type="AlphaFoldDB" id="A0A1I7NSK0"/>